<sequence>MLLMHTTPKCAKFYTKEEH</sequence>
<name>A0A2P2NR15_RHIMU</name>
<dbReference type="EMBL" id="GGEC01064464">
    <property type="protein sequence ID" value="MBX44948.1"/>
    <property type="molecule type" value="Transcribed_RNA"/>
</dbReference>
<proteinExistence type="predicted"/>
<protein>
    <submittedName>
        <fullName evidence="1">Uncharacterized protein</fullName>
    </submittedName>
</protein>
<dbReference type="AlphaFoldDB" id="A0A2P2NR15"/>
<accession>A0A2P2NR15</accession>
<organism evidence="1">
    <name type="scientific">Rhizophora mucronata</name>
    <name type="common">Asiatic mangrove</name>
    <dbReference type="NCBI Taxonomy" id="61149"/>
    <lineage>
        <taxon>Eukaryota</taxon>
        <taxon>Viridiplantae</taxon>
        <taxon>Streptophyta</taxon>
        <taxon>Embryophyta</taxon>
        <taxon>Tracheophyta</taxon>
        <taxon>Spermatophyta</taxon>
        <taxon>Magnoliopsida</taxon>
        <taxon>eudicotyledons</taxon>
        <taxon>Gunneridae</taxon>
        <taxon>Pentapetalae</taxon>
        <taxon>rosids</taxon>
        <taxon>fabids</taxon>
        <taxon>Malpighiales</taxon>
        <taxon>Rhizophoraceae</taxon>
        <taxon>Rhizophora</taxon>
    </lineage>
</organism>
<reference evidence="1" key="1">
    <citation type="submission" date="2018-02" db="EMBL/GenBank/DDBJ databases">
        <title>Rhizophora mucronata_Transcriptome.</title>
        <authorList>
            <person name="Meera S.P."/>
            <person name="Sreeshan A."/>
            <person name="Augustine A."/>
        </authorList>
    </citation>
    <scope>NUCLEOTIDE SEQUENCE</scope>
    <source>
        <tissue evidence="1">Leaf</tissue>
    </source>
</reference>
<evidence type="ECO:0000313" key="1">
    <source>
        <dbReference type="EMBL" id="MBX44948.1"/>
    </source>
</evidence>